<proteinExistence type="predicted"/>
<dbReference type="EMBL" id="VSSQ01006288">
    <property type="protein sequence ID" value="MPM32168.1"/>
    <property type="molecule type" value="Genomic_DNA"/>
</dbReference>
<feature type="region of interest" description="Disordered" evidence="1">
    <location>
        <begin position="64"/>
        <end position="129"/>
    </location>
</feature>
<protein>
    <submittedName>
        <fullName evidence="2">Uncharacterized protein</fullName>
    </submittedName>
</protein>
<comment type="caution">
    <text evidence="2">The sequence shown here is derived from an EMBL/GenBank/DDBJ whole genome shotgun (WGS) entry which is preliminary data.</text>
</comment>
<reference evidence="2" key="1">
    <citation type="submission" date="2019-08" db="EMBL/GenBank/DDBJ databases">
        <authorList>
            <person name="Kucharzyk K."/>
            <person name="Murdoch R.W."/>
            <person name="Higgins S."/>
            <person name="Loffler F."/>
        </authorList>
    </citation>
    <scope>NUCLEOTIDE SEQUENCE</scope>
</reference>
<feature type="compositionally biased region" description="Polar residues" evidence="1">
    <location>
        <begin position="90"/>
        <end position="103"/>
    </location>
</feature>
<dbReference type="AlphaFoldDB" id="A0A644YVY4"/>
<evidence type="ECO:0000313" key="2">
    <source>
        <dbReference type="EMBL" id="MPM32168.1"/>
    </source>
</evidence>
<evidence type="ECO:0000256" key="1">
    <source>
        <dbReference type="SAM" id="MobiDB-lite"/>
    </source>
</evidence>
<gene>
    <name evidence="2" type="ORF">SDC9_78727</name>
</gene>
<feature type="compositionally biased region" description="Polar residues" evidence="1">
    <location>
        <begin position="113"/>
        <end position="122"/>
    </location>
</feature>
<organism evidence="2">
    <name type="scientific">bioreactor metagenome</name>
    <dbReference type="NCBI Taxonomy" id="1076179"/>
    <lineage>
        <taxon>unclassified sequences</taxon>
        <taxon>metagenomes</taxon>
        <taxon>ecological metagenomes</taxon>
    </lineage>
</organism>
<feature type="compositionally biased region" description="Low complexity" evidence="1">
    <location>
        <begin position="68"/>
        <end position="79"/>
    </location>
</feature>
<name>A0A644YVY4_9ZZZZ</name>
<sequence length="129" mass="14406">MFIPGLVTRTYVFTGCTVTKKEYGKLDAERSELLTENVTIAYREMVCLDIPFTDLASDAVVGTTRKVNQSSNSDNTSNSYTPEQEEPRVNKSSNSDNTPNVETPRQARPRINPGSNSDNLPNIYTKPRE</sequence>
<accession>A0A644YVY4</accession>